<protein>
    <recommendedName>
        <fullName evidence="3">DUF1833 domain-containing protein</fullName>
    </recommendedName>
</protein>
<evidence type="ECO:0000313" key="1">
    <source>
        <dbReference type="EMBL" id="QQM29044.1"/>
    </source>
</evidence>
<dbReference type="Proteomes" id="UP000596083">
    <property type="component" value="Chromosome"/>
</dbReference>
<gene>
    <name evidence="1" type="ORF">JET14_11905</name>
</gene>
<dbReference type="RefSeq" id="WP_200333754.1">
    <property type="nucleotide sequence ID" value="NZ_CP066786.1"/>
</dbReference>
<evidence type="ECO:0008006" key="3">
    <source>
        <dbReference type="Google" id="ProtNLM"/>
    </source>
</evidence>
<sequence length="175" mass="19221">MSRRVSVNARTAFDAETGGDVEVALFVFEHSFLSEPIRLSTDPTERLSADPIMYGTRSSWMGANPVTDPYLFVLASAEVPGDMEDAPASATLVLENVDNEIAAVLRSIVDYATVHMAVVLAGSPDLIEVEYRDLKLVSADGDAGEVRIAIGRRPIEDERVPMDRFTKDRFPGIYR</sequence>
<dbReference type="EMBL" id="CP066786">
    <property type="protein sequence ID" value="QQM29044.1"/>
    <property type="molecule type" value="Genomic_DNA"/>
</dbReference>
<organism evidence="1 2">
    <name type="scientific">Martelella lutilitoris</name>
    <dbReference type="NCBI Taxonomy" id="2583532"/>
    <lineage>
        <taxon>Bacteria</taxon>
        <taxon>Pseudomonadati</taxon>
        <taxon>Pseudomonadota</taxon>
        <taxon>Alphaproteobacteria</taxon>
        <taxon>Hyphomicrobiales</taxon>
        <taxon>Aurantimonadaceae</taxon>
        <taxon>Martelella</taxon>
    </lineage>
</organism>
<reference evidence="1 2" key="1">
    <citation type="submission" date="2020-12" db="EMBL/GenBank/DDBJ databases">
        <authorList>
            <person name="Zheng R.K."/>
            <person name="Sun C.M."/>
        </authorList>
    </citation>
    <scope>NUCLEOTIDE SEQUENCE [LARGE SCALE GENOMIC DNA]</scope>
    <source>
        <strain evidence="1 2">ZRK001</strain>
    </source>
</reference>
<accession>A0A7T7KKN4</accession>
<evidence type="ECO:0000313" key="2">
    <source>
        <dbReference type="Proteomes" id="UP000596083"/>
    </source>
</evidence>
<dbReference type="KEGG" id="mlut:JET14_11905"/>
<name>A0A7T7KKN4_9HYPH</name>
<proteinExistence type="predicted"/>
<dbReference type="AlphaFoldDB" id="A0A7T7KKN4"/>